<name>A0A7G5MZH0_9FIRM</name>
<dbReference type="Gene3D" id="2.40.10.270">
    <property type="entry name" value="Bacteriophage SPP1 head-tail adaptor protein"/>
    <property type="match status" value="1"/>
</dbReference>
<reference evidence="1 2" key="1">
    <citation type="submission" date="2019-04" db="EMBL/GenBank/DDBJ databases">
        <authorList>
            <person name="Schori C."/>
            <person name="Ahrens C."/>
        </authorList>
    </citation>
    <scope>NUCLEOTIDE SEQUENCE [LARGE SCALE GENOMIC DNA]</scope>
    <source>
        <strain evidence="1 2">DSM 2950</strain>
    </source>
</reference>
<organism evidence="1 2">
    <name type="scientific">Blautia producta</name>
    <dbReference type="NCBI Taxonomy" id="33035"/>
    <lineage>
        <taxon>Bacteria</taxon>
        <taxon>Bacillati</taxon>
        <taxon>Bacillota</taxon>
        <taxon>Clostridia</taxon>
        <taxon>Lachnospirales</taxon>
        <taxon>Lachnospiraceae</taxon>
        <taxon>Blautia</taxon>
    </lineage>
</organism>
<protein>
    <submittedName>
        <fullName evidence="1">Head-tail adaptor protein</fullName>
    </submittedName>
</protein>
<dbReference type="RefSeq" id="WP_018594140.1">
    <property type="nucleotide sequence ID" value="NZ_AP031416.1"/>
</dbReference>
<evidence type="ECO:0000313" key="1">
    <source>
        <dbReference type="EMBL" id="QMW80013.1"/>
    </source>
</evidence>
<dbReference type="Pfam" id="PF05521">
    <property type="entry name" value="Phage_HCP"/>
    <property type="match status" value="1"/>
</dbReference>
<accession>A0A7G5MZH0</accession>
<dbReference type="InterPro" id="IPR038666">
    <property type="entry name" value="SSP1_head-tail_sf"/>
</dbReference>
<dbReference type="EMBL" id="CP039126">
    <property type="protein sequence ID" value="QMW80013.1"/>
    <property type="molecule type" value="Genomic_DNA"/>
</dbReference>
<dbReference type="NCBIfam" id="TIGR01563">
    <property type="entry name" value="gp16_SPP1"/>
    <property type="match status" value="1"/>
</dbReference>
<dbReference type="Proteomes" id="UP000515789">
    <property type="component" value="Chromosome"/>
</dbReference>
<sequence>MRIGQWRQRIVIQKNRMKKDKDGNQRNEWEDYFTCWAYANNLSGKEYWEAAQVNREESLFFLVRYCKELKDLESTKYRILFRGDIYNITLVDFMQFQNKVIKLRAERVKR</sequence>
<proteinExistence type="predicted"/>
<evidence type="ECO:0000313" key="2">
    <source>
        <dbReference type="Proteomes" id="UP000515789"/>
    </source>
</evidence>
<gene>
    <name evidence="1" type="ORF">E5259_21835</name>
</gene>
<dbReference type="AlphaFoldDB" id="A0A7G5MZH0"/>
<dbReference type="GeneID" id="75054581"/>
<dbReference type="InterPro" id="IPR008767">
    <property type="entry name" value="Phage_SPP1_head-tail_adaptor"/>
</dbReference>